<keyword evidence="5 8" id="KW-1133">Transmembrane helix</keyword>
<name>A0ABY1HYI0_9ACTO</name>
<evidence type="ECO:0000256" key="4">
    <source>
        <dbReference type="ARBA" id="ARBA00022692"/>
    </source>
</evidence>
<evidence type="ECO:0000313" key="9">
    <source>
        <dbReference type="EMBL" id="SHI31493.1"/>
    </source>
</evidence>
<comment type="similarity">
    <text evidence="2">Belongs to the UPF0718 family.</text>
</comment>
<feature type="compositionally biased region" description="Basic and acidic residues" evidence="7">
    <location>
        <begin position="181"/>
        <end position="199"/>
    </location>
</feature>
<comment type="caution">
    <text evidence="9">The sequence shown here is derived from an EMBL/GenBank/DDBJ whole genome shotgun (WGS) entry which is preliminary data.</text>
</comment>
<keyword evidence="6 8" id="KW-0472">Membrane</keyword>
<protein>
    <recommendedName>
        <fullName evidence="11">Permease</fullName>
    </recommendedName>
</protein>
<comment type="subcellular location">
    <subcellularLocation>
        <location evidence="1">Cell membrane</location>
        <topology evidence="1">Multi-pass membrane protein</topology>
    </subcellularLocation>
</comment>
<evidence type="ECO:0000256" key="2">
    <source>
        <dbReference type="ARBA" id="ARBA00006386"/>
    </source>
</evidence>
<gene>
    <name evidence="9" type="ORF">SAMN05216246_101200</name>
</gene>
<feature type="transmembrane region" description="Helical" evidence="8">
    <location>
        <begin position="115"/>
        <end position="138"/>
    </location>
</feature>
<sequence length="342" mass="34348">MSAMGTAAAVPIAPAALGSPAPQSLFPPGLDGAARSWATIVVAITVQALPFLLLGVLVSAALSALVPARLLRRAAPSNPALAVPVAAGAGVLLPGCECGSVPVARSLIQRGVPPAPALAFLLASPAINPIVLVSTAVAYQGSPGMPIARLAASLLAAVLVGWAWIVLDGDARLALGAKDPGHEEPRACGAREGDDEVPRGRHRHGGAGRLDAFRAAAVHDLLEAGGFLVAGAMAAGLLRVAAPGEWFAALGERPWAAALVMAGLAIVLSLCSEADAFVAASFTGVPATAQLVFLVVGPMVDLKLMAMQYGAFGRRFVARFVPLALGAAILCALTVGPLLPLL</sequence>
<evidence type="ECO:0008006" key="11">
    <source>
        <dbReference type="Google" id="ProtNLM"/>
    </source>
</evidence>
<keyword evidence="4 8" id="KW-0812">Transmembrane</keyword>
<feature type="transmembrane region" description="Helical" evidence="8">
    <location>
        <begin position="78"/>
        <end position="95"/>
    </location>
</feature>
<reference evidence="9 10" key="1">
    <citation type="submission" date="2016-11" db="EMBL/GenBank/DDBJ databases">
        <authorList>
            <person name="Varghese N."/>
            <person name="Submissions S."/>
        </authorList>
    </citation>
    <scope>NUCLEOTIDE SEQUENCE [LARGE SCALE GENOMIC DNA]</scope>
    <source>
        <strain evidence="9 10">PA</strain>
    </source>
</reference>
<dbReference type="EMBL" id="FQYL01000001">
    <property type="protein sequence ID" value="SHI31493.1"/>
    <property type="molecule type" value="Genomic_DNA"/>
</dbReference>
<evidence type="ECO:0000313" key="10">
    <source>
        <dbReference type="Proteomes" id="UP000184390"/>
    </source>
</evidence>
<evidence type="ECO:0000256" key="6">
    <source>
        <dbReference type="ARBA" id="ARBA00023136"/>
    </source>
</evidence>
<feature type="transmembrane region" description="Helical" evidence="8">
    <location>
        <begin position="254"/>
        <end position="270"/>
    </location>
</feature>
<evidence type="ECO:0000256" key="7">
    <source>
        <dbReference type="SAM" id="MobiDB-lite"/>
    </source>
</evidence>
<dbReference type="Pfam" id="PF03773">
    <property type="entry name" value="ArsP_1"/>
    <property type="match status" value="1"/>
</dbReference>
<keyword evidence="3" id="KW-1003">Cell membrane</keyword>
<accession>A0ABY1HYI0</accession>
<organism evidence="9 10">
    <name type="scientific">Actinomyces denticolens</name>
    <dbReference type="NCBI Taxonomy" id="52767"/>
    <lineage>
        <taxon>Bacteria</taxon>
        <taxon>Bacillati</taxon>
        <taxon>Actinomycetota</taxon>
        <taxon>Actinomycetes</taxon>
        <taxon>Actinomycetales</taxon>
        <taxon>Actinomycetaceae</taxon>
        <taxon>Actinomyces</taxon>
    </lineage>
</organism>
<proteinExistence type="inferred from homology"/>
<evidence type="ECO:0000256" key="8">
    <source>
        <dbReference type="SAM" id="Phobius"/>
    </source>
</evidence>
<feature type="transmembrane region" description="Helical" evidence="8">
    <location>
        <begin position="150"/>
        <end position="167"/>
    </location>
</feature>
<dbReference type="PANTHER" id="PTHR34184:SF4">
    <property type="entry name" value="UPF0718 PROTEIN YCGR"/>
    <property type="match status" value="1"/>
</dbReference>
<evidence type="ECO:0000256" key="5">
    <source>
        <dbReference type="ARBA" id="ARBA00022989"/>
    </source>
</evidence>
<feature type="region of interest" description="Disordered" evidence="7">
    <location>
        <begin position="181"/>
        <end position="201"/>
    </location>
</feature>
<dbReference type="Proteomes" id="UP000184390">
    <property type="component" value="Unassembled WGS sequence"/>
</dbReference>
<dbReference type="InterPro" id="IPR005524">
    <property type="entry name" value="DUF318"/>
</dbReference>
<evidence type="ECO:0000256" key="3">
    <source>
        <dbReference type="ARBA" id="ARBA00022475"/>
    </source>
</evidence>
<feature type="transmembrane region" description="Helical" evidence="8">
    <location>
        <begin position="37"/>
        <end position="66"/>
    </location>
</feature>
<dbReference type="PANTHER" id="PTHR34184">
    <property type="entry name" value="UPF0718 PROTEIN YCGR"/>
    <property type="match status" value="1"/>
</dbReference>
<feature type="transmembrane region" description="Helical" evidence="8">
    <location>
        <begin position="224"/>
        <end position="242"/>
    </location>
</feature>
<evidence type="ECO:0000256" key="1">
    <source>
        <dbReference type="ARBA" id="ARBA00004651"/>
    </source>
</evidence>
<feature type="transmembrane region" description="Helical" evidence="8">
    <location>
        <begin position="316"/>
        <end position="339"/>
    </location>
</feature>
<dbReference type="InterPro" id="IPR052923">
    <property type="entry name" value="UPF0718"/>
</dbReference>
<feature type="transmembrane region" description="Helical" evidence="8">
    <location>
        <begin position="276"/>
        <end position="296"/>
    </location>
</feature>
<keyword evidence="10" id="KW-1185">Reference proteome</keyword>